<accession>A0ACB6R688</accession>
<name>A0ACB6R688_9PLEO</name>
<gene>
    <name evidence="1" type="ORF">BDR25DRAFT_383917</name>
</gene>
<dbReference type="Proteomes" id="UP000799755">
    <property type="component" value="Unassembled WGS sequence"/>
</dbReference>
<sequence length="108" mass="11560">MRSNSGRQFGRATITYAVLADEEIGFRVEETFEHPGSQQVSMSKGLGVAPNYDGSGGWARIYSLVTSSNTSVGSKRRFAQVGYIQNANVRSTLPASTLPGNISSALKD</sequence>
<evidence type="ECO:0000313" key="2">
    <source>
        <dbReference type="Proteomes" id="UP000799755"/>
    </source>
</evidence>
<protein>
    <submittedName>
        <fullName evidence="1">Uncharacterized protein</fullName>
    </submittedName>
</protein>
<proteinExistence type="predicted"/>
<evidence type="ECO:0000313" key="1">
    <source>
        <dbReference type="EMBL" id="KAF2474587.1"/>
    </source>
</evidence>
<comment type="caution">
    <text evidence="1">The sequence shown here is derived from an EMBL/GenBank/DDBJ whole genome shotgun (WGS) entry which is preliminary data.</text>
</comment>
<organism evidence="1 2">
    <name type="scientific">Lindgomyces ingoldianus</name>
    <dbReference type="NCBI Taxonomy" id="673940"/>
    <lineage>
        <taxon>Eukaryota</taxon>
        <taxon>Fungi</taxon>
        <taxon>Dikarya</taxon>
        <taxon>Ascomycota</taxon>
        <taxon>Pezizomycotina</taxon>
        <taxon>Dothideomycetes</taxon>
        <taxon>Pleosporomycetidae</taxon>
        <taxon>Pleosporales</taxon>
        <taxon>Lindgomycetaceae</taxon>
        <taxon>Lindgomyces</taxon>
    </lineage>
</organism>
<keyword evidence="2" id="KW-1185">Reference proteome</keyword>
<reference evidence="1" key="1">
    <citation type="journal article" date="2020" name="Stud. Mycol.">
        <title>101 Dothideomycetes genomes: a test case for predicting lifestyles and emergence of pathogens.</title>
        <authorList>
            <person name="Haridas S."/>
            <person name="Albert R."/>
            <person name="Binder M."/>
            <person name="Bloem J."/>
            <person name="Labutti K."/>
            <person name="Salamov A."/>
            <person name="Andreopoulos B."/>
            <person name="Baker S."/>
            <person name="Barry K."/>
            <person name="Bills G."/>
            <person name="Bluhm B."/>
            <person name="Cannon C."/>
            <person name="Castanera R."/>
            <person name="Culley D."/>
            <person name="Daum C."/>
            <person name="Ezra D."/>
            <person name="Gonzalez J."/>
            <person name="Henrissat B."/>
            <person name="Kuo A."/>
            <person name="Liang C."/>
            <person name="Lipzen A."/>
            <person name="Lutzoni F."/>
            <person name="Magnuson J."/>
            <person name="Mondo S."/>
            <person name="Nolan M."/>
            <person name="Ohm R."/>
            <person name="Pangilinan J."/>
            <person name="Park H.-J."/>
            <person name="Ramirez L."/>
            <person name="Alfaro M."/>
            <person name="Sun H."/>
            <person name="Tritt A."/>
            <person name="Yoshinaga Y."/>
            <person name="Zwiers L.-H."/>
            <person name="Turgeon B."/>
            <person name="Goodwin S."/>
            <person name="Spatafora J."/>
            <person name="Crous P."/>
            <person name="Grigoriev I."/>
        </authorList>
    </citation>
    <scope>NUCLEOTIDE SEQUENCE</scope>
    <source>
        <strain evidence="1">ATCC 200398</strain>
    </source>
</reference>
<dbReference type="EMBL" id="MU003497">
    <property type="protein sequence ID" value="KAF2474587.1"/>
    <property type="molecule type" value="Genomic_DNA"/>
</dbReference>